<organism evidence="1 2">
    <name type="scientific">Halomonas organivorans</name>
    <dbReference type="NCBI Taxonomy" id="257772"/>
    <lineage>
        <taxon>Bacteria</taxon>
        <taxon>Pseudomonadati</taxon>
        <taxon>Pseudomonadota</taxon>
        <taxon>Gammaproteobacteria</taxon>
        <taxon>Oceanospirillales</taxon>
        <taxon>Halomonadaceae</taxon>
        <taxon>Halomonas</taxon>
    </lineage>
</organism>
<dbReference type="Proteomes" id="UP000525987">
    <property type="component" value="Unassembled WGS sequence"/>
</dbReference>
<dbReference type="EMBL" id="JACHXM010000024">
    <property type="protein sequence ID" value="MBB3142614.1"/>
    <property type="molecule type" value="Genomic_DNA"/>
</dbReference>
<evidence type="ECO:0000313" key="2">
    <source>
        <dbReference type="Proteomes" id="UP000525987"/>
    </source>
</evidence>
<protein>
    <recommendedName>
        <fullName evidence="3">Alpha/beta hydrolase</fullName>
    </recommendedName>
</protein>
<accession>A0A7W5C1H7</accession>
<evidence type="ECO:0000313" key="1">
    <source>
        <dbReference type="EMBL" id="MBB3142614.1"/>
    </source>
</evidence>
<gene>
    <name evidence="1" type="ORF">FHR96_003514</name>
</gene>
<keyword evidence="2" id="KW-1185">Reference proteome</keyword>
<comment type="caution">
    <text evidence="1">The sequence shown here is derived from an EMBL/GenBank/DDBJ whole genome shotgun (WGS) entry which is preliminary data.</text>
</comment>
<name>A0A7W5C1H7_9GAMM</name>
<proteinExistence type="predicted"/>
<sequence length="401" mass="43674">MAKAVKENSCFFHESIDDISVKNLAADGRHKFFLDKGKALDVYAKGVGGSKKVVLVCFSGAVSNRGDKMPPFFSGAGVSELSGLPLIAISDPSLALSKETSLGWYAGHTGFEDLPKVLSKLLDFVALVFKVDLILAGGSGGGFAALNVGRNMVSKPSVLVWGPQTSISSYSKWAVHNYLYNSFSRCGAEEKDLYAALESHGLLHDVRDVDLDCFSFLLYLQNITDSHTKKHAGPFLYKKNISQISRSIFSISESQRHFIVFGDWGKGHIPPPKSIIVECIKHISHSLSTDDVSVPPVLSDLASSSSPILSSDNLACFELTCCIDRGRLVGSVRCAIHNFPYLRVSFYAIIDGVVVEKLPYSNKFDFSFSDGLDIKVCDSVVVCAFLKDVAGNVQKIKRIVR</sequence>
<dbReference type="RefSeq" id="WP_183388983.1">
    <property type="nucleotide sequence ID" value="NZ_JACHXM010000024.1"/>
</dbReference>
<reference evidence="1 2" key="1">
    <citation type="submission" date="2020-08" db="EMBL/GenBank/DDBJ databases">
        <title>Genomic Encyclopedia of Type Strains, Phase III (KMG-III): the genomes of soil and plant-associated and newly described type strains.</title>
        <authorList>
            <person name="Whitman W."/>
        </authorList>
    </citation>
    <scope>NUCLEOTIDE SEQUENCE [LARGE SCALE GENOMIC DNA]</scope>
    <source>
        <strain evidence="1 2">CECT 5995</strain>
    </source>
</reference>
<dbReference type="AlphaFoldDB" id="A0A7W5C1H7"/>
<evidence type="ECO:0008006" key="3">
    <source>
        <dbReference type="Google" id="ProtNLM"/>
    </source>
</evidence>